<dbReference type="AlphaFoldDB" id="A0ABD5S4Z7"/>
<gene>
    <name evidence="1" type="ORF">ACFQE1_20470</name>
</gene>
<evidence type="ECO:0000313" key="1">
    <source>
        <dbReference type="EMBL" id="MFC6726699.1"/>
    </source>
</evidence>
<protein>
    <submittedName>
        <fullName evidence="1">Dolichol kinase</fullName>
    </submittedName>
</protein>
<feature type="non-terminal residue" evidence="1">
    <location>
        <position position="1"/>
    </location>
</feature>
<name>A0ABD5S4Z7_9EURY</name>
<sequence length="46" mass="4396">AAAAGAAGATLADGVKPVVATYVIDDNLSIPPTACVGIWVVLSSLG</sequence>
<dbReference type="GO" id="GO:0016301">
    <property type="term" value="F:kinase activity"/>
    <property type="evidence" value="ECO:0007669"/>
    <property type="project" value="UniProtKB-KW"/>
</dbReference>
<comment type="caution">
    <text evidence="1">The sequence shown here is derived from an EMBL/GenBank/DDBJ whole genome shotgun (WGS) entry which is preliminary data.</text>
</comment>
<dbReference type="EMBL" id="JBHSWU010001322">
    <property type="protein sequence ID" value="MFC6726699.1"/>
    <property type="molecule type" value="Genomic_DNA"/>
</dbReference>
<organism evidence="1 2">
    <name type="scientific">Halobium palmae</name>
    <dbReference type="NCBI Taxonomy" id="1776492"/>
    <lineage>
        <taxon>Archaea</taxon>
        <taxon>Methanobacteriati</taxon>
        <taxon>Methanobacteriota</taxon>
        <taxon>Stenosarchaea group</taxon>
        <taxon>Halobacteria</taxon>
        <taxon>Halobacteriales</taxon>
        <taxon>Haloferacaceae</taxon>
        <taxon>Halobium</taxon>
    </lineage>
</organism>
<proteinExistence type="predicted"/>
<dbReference type="Proteomes" id="UP001596328">
    <property type="component" value="Unassembled WGS sequence"/>
</dbReference>
<evidence type="ECO:0000313" key="2">
    <source>
        <dbReference type="Proteomes" id="UP001596328"/>
    </source>
</evidence>
<accession>A0ABD5S4Z7</accession>
<keyword evidence="1" id="KW-0418">Kinase</keyword>
<keyword evidence="2" id="KW-1185">Reference proteome</keyword>
<keyword evidence="1" id="KW-0808">Transferase</keyword>
<reference evidence="1 2" key="1">
    <citation type="journal article" date="2019" name="Int. J. Syst. Evol. Microbiol.">
        <title>The Global Catalogue of Microorganisms (GCM) 10K type strain sequencing project: providing services to taxonomists for standard genome sequencing and annotation.</title>
        <authorList>
            <consortium name="The Broad Institute Genomics Platform"/>
            <consortium name="The Broad Institute Genome Sequencing Center for Infectious Disease"/>
            <person name="Wu L."/>
            <person name="Ma J."/>
        </authorList>
    </citation>
    <scope>NUCLEOTIDE SEQUENCE [LARGE SCALE GENOMIC DNA]</scope>
    <source>
        <strain evidence="1 2">NBRC 111368</strain>
    </source>
</reference>